<gene>
    <name evidence="2" type="ORF">MZV50_10205</name>
</gene>
<evidence type="ECO:0000313" key="3">
    <source>
        <dbReference type="Proteomes" id="UP001057520"/>
    </source>
</evidence>
<dbReference type="Gene3D" id="3.30.720.110">
    <property type="match status" value="1"/>
</dbReference>
<proteinExistence type="predicted"/>
<protein>
    <submittedName>
        <fullName evidence="2">VOC family protein</fullName>
    </submittedName>
</protein>
<dbReference type="InterPro" id="IPR004360">
    <property type="entry name" value="Glyas_Fos-R_dOase_dom"/>
</dbReference>
<dbReference type="Gene3D" id="3.30.720.120">
    <property type="match status" value="1"/>
</dbReference>
<organism evidence="2 3">
    <name type="scientific">Caulobacter segnis</name>
    <dbReference type="NCBI Taxonomy" id="88688"/>
    <lineage>
        <taxon>Bacteria</taxon>
        <taxon>Pseudomonadati</taxon>
        <taxon>Pseudomonadota</taxon>
        <taxon>Alphaproteobacteria</taxon>
        <taxon>Caulobacterales</taxon>
        <taxon>Caulobacteraceae</taxon>
        <taxon>Caulobacter</taxon>
    </lineage>
</organism>
<feature type="domain" description="VOC" evidence="1">
    <location>
        <begin position="5"/>
        <end position="130"/>
    </location>
</feature>
<dbReference type="PROSITE" id="PS51819">
    <property type="entry name" value="VOC"/>
    <property type="match status" value="1"/>
</dbReference>
<dbReference type="InterPro" id="IPR037523">
    <property type="entry name" value="VOC_core"/>
</dbReference>
<dbReference type="Proteomes" id="UP001057520">
    <property type="component" value="Chromosome"/>
</dbReference>
<dbReference type="PANTHER" id="PTHR34109">
    <property type="entry name" value="BNAUNNG04460D PROTEIN-RELATED"/>
    <property type="match status" value="1"/>
</dbReference>
<accession>A0ABY4ZYJ1</accession>
<dbReference type="EMBL" id="CP096040">
    <property type="protein sequence ID" value="USQ97877.1"/>
    <property type="molecule type" value="Genomic_DNA"/>
</dbReference>
<name>A0ABY4ZYJ1_9CAUL</name>
<dbReference type="Pfam" id="PF00903">
    <property type="entry name" value="Glyoxalase"/>
    <property type="match status" value="1"/>
</dbReference>
<evidence type="ECO:0000313" key="2">
    <source>
        <dbReference type="EMBL" id="USQ97877.1"/>
    </source>
</evidence>
<evidence type="ECO:0000259" key="1">
    <source>
        <dbReference type="PROSITE" id="PS51819"/>
    </source>
</evidence>
<dbReference type="PANTHER" id="PTHR34109:SF1">
    <property type="entry name" value="VOC DOMAIN-CONTAINING PROTEIN"/>
    <property type="match status" value="1"/>
</dbReference>
<dbReference type="SUPFAM" id="SSF54593">
    <property type="entry name" value="Glyoxalase/Bleomycin resistance protein/Dihydroxybiphenyl dioxygenase"/>
    <property type="match status" value="1"/>
</dbReference>
<keyword evidence="3" id="KW-1185">Reference proteome</keyword>
<sequence length="152" mass="16361">MSDSRPGLVSALSYRDPKAAIAFLEKAFGFDLSLLIEDAEGNLAHSQMEYAGHRVMIGNEWSENHASPASVGLKNTQSVHIYIAADVDAHCARAQAAGAEIIAPPEAQFYGARTYRCRDPEGHIWTVSADVEVVSTDEMEKRSGLTIAVGKG</sequence>
<dbReference type="InterPro" id="IPR029068">
    <property type="entry name" value="Glyas_Bleomycin-R_OHBP_Dase"/>
</dbReference>
<reference evidence="2 3" key="1">
    <citation type="submission" date="2022-04" db="EMBL/GenBank/DDBJ databases">
        <title>Genome sequence of soybean root-associated Caulobacter segnis RL271.</title>
        <authorList>
            <person name="Longley R."/>
            <person name="Bonito G."/>
            <person name="Trigodet F."/>
            <person name="Crosson S."/>
            <person name="Fiebig A."/>
        </authorList>
    </citation>
    <scope>NUCLEOTIDE SEQUENCE [LARGE SCALE GENOMIC DNA]</scope>
    <source>
        <strain evidence="2 3">RL271</strain>
    </source>
</reference>